<dbReference type="GeneID" id="20236397"/>
<organism evidence="1 2">
    <name type="scientific">Lottia gigantea</name>
    <name type="common">Giant owl limpet</name>
    <dbReference type="NCBI Taxonomy" id="225164"/>
    <lineage>
        <taxon>Eukaryota</taxon>
        <taxon>Metazoa</taxon>
        <taxon>Spiralia</taxon>
        <taxon>Lophotrochozoa</taxon>
        <taxon>Mollusca</taxon>
        <taxon>Gastropoda</taxon>
        <taxon>Patellogastropoda</taxon>
        <taxon>Lottioidea</taxon>
        <taxon>Lottiidae</taxon>
        <taxon>Lottia</taxon>
    </lineage>
</organism>
<reference evidence="1 2" key="1">
    <citation type="journal article" date="2013" name="Nature">
        <title>Insights into bilaterian evolution from three spiralian genomes.</title>
        <authorList>
            <person name="Simakov O."/>
            <person name="Marletaz F."/>
            <person name="Cho S.J."/>
            <person name="Edsinger-Gonzales E."/>
            <person name="Havlak P."/>
            <person name="Hellsten U."/>
            <person name="Kuo D.H."/>
            <person name="Larsson T."/>
            <person name="Lv J."/>
            <person name="Arendt D."/>
            <person name="Savage R."/>
            <person name="Osoegawa K."/>
            <person name="de Jong P."/>
            <person name="Grimwood J."/>
            <person name="Chapman J.A."/>
            <person name="Shapiro H."/>
            <person name="Aerts A."/>
            <person name="Otillar R.P."/>
            <person name="Terry A.Y."/>
            <person name="Boore J.L."/>
            <person name="Grigoriev I.V."/>
            <person name="Lindberg D.R."/>
            <person name="Seaver E.C."/>
            <person name="Weisblat D.A."/>
            <person name="Putnam N.H."/>
            <person name="Rokhsar D.S."/>
        </authorList>
    </citation>
    <scope>NUCLEOTIDE SEQUENCE [LARGE SCALE GENOMIC DNA]</scope>
</reference>
<dbReference type="EMBL" id="KB202953">
    <property type="protein sequence ID" value="ESO87276.1"/>
    <property type="molecule type" value="Genomic_DNA"/>
</dbReference>
<proteinExistence type="predicted"/>
<dbReference type="KEGG" id="lgi:LOTGIDRAFT_154775"/>
<dbReference type="RefSeq" id="XP_009062222.1">
    <property type="nucleotide sequence ID" value="XM_009063974.1"/>
</dbReference>
<dbReference type="CTD" id="20236397"/>
<keyword evidence="2" id="KW-1185">Reference proteome</keyword>
<evidence type="ECO:0000313" key="1">
    <source>
        <dbReference type="EMBL" id="ESO87276.1"/>
    </source>
</evidence>
<accession>V4A1U7</accession>
<dbReference type="Proteomes" id="UP000030746">
    <property type="component" value="Unassembled WGS sequence"/>
</dbReference>
<evidence type="ECO:0000313" key="2">
    <source>
        <dbReference type="Proteomes" id="UP000030746"/>
    </source>
</evidence>
<protein>
    <submittedName>
        <fullName evidence="1">Uncharacterized protein</fullName>
    </submittedName>
</protein>
<name>V4A1U7_LOTGI</name>
<gene>
    <name evidence="1" type="ORF">LOTGIDRAFT_154775</name>
</gene>
<sequence>MGRVYYYITVAECWGRCQDQDKPTATFSGKLFKNLEVVTDQKQVSRKKARVINQSSLGELMMENQLQHITTQQKKTEQDKLNRQYILGSVQHNKTQHPMTGQIEIEEKYFQSFDYVWSTSDVKLLKQYFIVVLFQSSGVL</sequence>
<dbReference type="HOGENOM" id="CLU_1837373_0_0_1"/>
<dbReference type="AlphaFoldDB" id="V4A1U7"/>